<evidence type="ECO:0000256" key="1">
    <source>
        <dbReference type="ARBA" id="ARBA00008361"/>
    </source>
</evidence>
<dbReference type="InterPro" id="IPR029063">
    <property type="entry name" value="SAM-dependent_MTases_sf"/>
</dbReference>
<evidence type="ECO:0000256" key="3">
    <source>
        <dbReference type="ARBA" id="ARBA00022679"/>
    </source>
</evidence>
<keyword evidence="2 5" id="KW-0489">Methyltransferase</keyword>
<feature type="domain" description="Methyltransferase type 11" evidence="4">
    <location>
        <begin position="34"/>
        <end position="124"/>
    </location>
</feature>
<sequence>MSLTLETPAQARPSYPAEAIDFIQTLVPQGAKVLDLAAGTGIMTALLVNKGLDVVAVEPVDEMRAKLSADLPAARALKGTSWEIPVPDGSQEAVIVAQAFHWFDDIKSLREIHRVLKPNGYLILIWNMESRSSPWVAKLRDVYELYDGNAPQYRKGKWKDVFEIPETAELYRVPIQHQWFKNETLATKDKVMKRVFSKSYMAILPEETKKSVADKMETILVPDNGFITNDQGFVRYPHDTEVAYIQKI</sequence>
<dbReference type="SUPFAM" id="SSF53335">
    <property type="entry name" value="S-adenosyl-L-methionine-dependent methyltransferases"/>
    <property type="match status" value="1"/>
</dbReference>
<protein>
    <submittedName>
        <fullName evidence="5">S-adenosyl-L-methionine-dependent methyltransferase</fullName>
    </submittedName>
</protein>
<dbReference type="FunCoup" id="A0A1X2HNK8">
    <property type="interactions" value="226"/>
</dbReference>
<accession>A0A1X2HNK8</accession>
<evidence type="ECO:0000256" key="2">
    <source>
        <dbReference type="ARBA" id="ARBA00022603"/>
    </source>
</evidence>
<reference evidence="5 6" key="1">
    <citation type="submission" date="2016-07" db="EMBL/GenBank/DDBJ databases">
        <title>Pervasive Adenine N6-methylation of Active Genes in Fungi.</title>
        <authorList>
            <consortium name="DOE Joint Genome Institute"/>
            <person name="Mondo S.J."/>
            <person name="Dannebaum R.O."/>
            <person name="Kuo R.C."/>
            <person name="Labutti K."/>
            <person name="Haridas S."/>
            <person name="Kuo A."/>
            <person name="Salamov A."/>
            <person name="Ahrendt S.R."/>
            <person name="Lipzen A."/>
            <person name="Sullivan W."/>
            <person name="Andreopoulos W.B."/>
            <person name="Clum A."/>
            <person name="Lindquist E."/>
            <person name="Daum C."/>
            <person name="Ramamoorthy G.K."/>
            <person name="Gryganskyi A."/>
            <person name="Culley D."/>
            <person name="Magnuson J.K."/>
            <person name="James T.Y."/>
            <person name="O'Malley M.A."/>
            <person name="Stajich J.E."/>
            <person name="Spatafora J.W."/>
            <person name="Visel A."/>
            <person name="Grigoriev I.V."/>
        </authorList>
    </citation>
    <scope>NUCLEOTIDE SEQUENCE [LARGE SCALE GENOMIC DNA]</scope>
    <source>
        <strain evidence="5 6">NRRL 2496</strain>
    </source>
</reference>
<name>A0A1X2HNK8_SYNRA</name>
<dbReference type="CDD" id="cd02440">
    <property type="entry name" value="AdoMet_MTases"/>
    <property type="match status" value="1"/>
</dbReference>
<dbReference type="GO" id="GO:0032259">
    <property type="term" value="P:methylation"/>
    <property type="evidence" value="ECO:0007669"/>
    <property type="project" value="UniProtKB-KW"/>
</dbReference>
<comment type="caution">
    <text evidence="5">The sequence shown here is derived from an EMBL/GenBank/DDBJ whole genome shotgun (WGS) entry which is preliminary data.</text>
</comment>
<comment type="similarity">
    <text evidence="1">Belongs to the methyltransferase superfamily.</text>
</comment>
<dbReference type="OMA" id="ILIWNME"/>
<evidence type="ECO:0000313" key="6">
    <source>
        <dbReference type="Proteomes" id="UP000242180"/>
    </source>
</evidence>
<dbReference type="EMBL" id="MCGN01000002">
    <property type="protein sequence ID" value="ORZ00960.1"/>
    <property type="molecule type" value="Genomic_DNA"/>
</dbReference>
<dbReference type="Proteomes" id="UP000242180">
    <property type="component" value="Unassembled WGS sequence"/>
</dbReference>
<dbReference type="InterPro" id="IPR051052">
    <property type="entry name" value="Diverse_substrate_MTase"/>
</dbReference>
<evidence type="ECO:0000259" key="4">
    <source>
        <dbReference type="Pfam" id="PF08241"/>
    </source>
</evidence>
<organism evidence="5 6">
    <name type="scientific">Syncephalastrum racemosum</name>
    <name type="common">Filamentous fungus</name>
    <dbReference type="NCBI Taxonomy" id="13706"/>
    <lineage>
        <taxon>Eukaryota</taxon>
        <taxon>Fungi</taxon>
        <taxon>Fungi incertae sedis</taxon>
        <taxon>Mucoromycota</taxon>
        <taxon>Mucoromycotina</taxon>
        <taxon>Mucoromycetes</taxon>
        <taxon>Mucorales</taxon>
        <taxon>Syncephalastraceae</taxon>
        <taxon>Syncephalastrum</taxon>
    </lineage>
</organism>
<dbReference type="STRING" id="13706.A0A1X2HNK8"/>
<dbReference type="Pfam" id="PF08241">
    <property type="entry name" value="Methyltransf_11"/>
    <property type="match status" value="1"/>
</dbReference>
<dbReference type="GO" id="GO:0008757">
    <property type="term" value="F:S-adenosylmethionine-dependent methyltransferase activity"/>
    <property type="evidence" value="ECO:0007669"/>
    <property type="project" value="InterPro"/>
</dbReference>
<evidence type="ECO:0000313" key="5">
    <source>
        <dbReference type="EMBL" id="ORZ00960.1"/>
    </source>
</evidence>
<dbReference type="Gene3D" id="3.40.50.150">
    <property type="entry name" value="Vaccinia Virus protein VP39"/>
    <property type="match status" value="1"/>
</dbReference>
<dbReference type="OrthoDB" id="66144at2759"/>
<dbReference type="PANTHER" id="PTHR44942">
    <property type="entry name" value="METHYLTRANSF_11 DOMAIN-CONTAINING PROTEIN"/>
    <property type="match status" value="1"/>
</dbReference>
<dbReference type="PANTHER" id="PTHR44942:SF4">
    <property type="entry name" value="METHYLTRANSFERASE TYPE 11 DOMAIN-CONTAINING PROTEIN"/>
    <property type="match status" value="1"/>
</dbReference>
<dbReference type="InParanoid" id="A0A1X2HNK8"/>
<gene>
    <name evidence="5" type="ORF">BCR43DRAFT_529689</name>
</gene>
<keyword evidence="3 5" id="KW-0808">Transferase</keyword>
<proteinExistence type="inferred from homology"/>
<keyword evidence="6" id="KW-1185">Reference proteome</keyword>
<dbReference type="InterPro" id="IPR013216">
    <property type="entry name" value="Methyltransf_11"/>
</dbReference>
<dbReference type="AlphaFoldDB" id="A0A1X2HNK8"/>